<sequence length="132" mass="14457">MAFETPGALDPCPCGRGVAFGACCDPLHRGEPAPTAERLMRSRYAAFVVGDAPYLLRSWDPATRPATMELDPTLTWKRLIVERAVAGGPFDERGEVTFTAVARSAEGRLEQRERSRFARSAGSWVYVDGDPL</sequence>
<accession>A0ABY4FWC5</accession>
<evidence type="ECO:0000313" key="3">
    <source>
        <dbReference type="Proteomes" id="UP000831775"/>
    </source>
</evidence>
<organism evidence="2 3">
    <name type="scientific">Leucobacter rhizosphaerae</name>
    <dbReference type="NCBI Taxonomy" id="2932245"/>
    <lineage>
        <taxon>Bacteria</taxon>
        <taxon>Bacillati</taxon>
        <taxon>Actinomycetota</taxon>
        <taxon>Actinomycetes</taxon>
        <taxon>Micrococcales</taxon>
        <taxon>Microbacteriaceae</taxon>
        <taxon>Leucobacter</taxon>
    </lineage>
</organism>
<feature type="domain" description="YchJ-like middle NTF2-like" evidence="1">
    <location>
        <begin position="35"/>
        <end position="129"/>
    </location>
</feature>
<dbReference type="EMBL" id="CP095043">
    <property type="protein sequence ID" value="UOQ60618.1"/>
    <property type="molecule type" value="Genomic_DNA"/>
</dbReference>
<evidence type="ECO:0000313" key="2">
    <source>
        <dbReference type="EMBL" id="UOQ60618.1"/>
    </source>
</evidence>
<gene>
    <name evidence="2" type="ORF">MUN76_01105</name>
</gene>
<keyword evidence="3" id="KW-1185">Reference proteome</keyword>
<reference evidence="2 3" key="1">
    <citation type="submission" date="2022-04" db="EMBL/GenBank/DDBJ databases">
        <title>Leucobacter sp. isolated from rhizosphere of onion.</title>
        <authorList>
            <person name="Won M."/>
            <person name="Lee C.-M."/>
            <person name="Woen H.-Y."/>
            <person name="Kwon S.-W."/>
        </authorList>
    </citation>
    <scope>NUCLEOTIDE SEQUENCE [LARGE SCALE GENOMIC DNA]</scope>
    <source>
        <strain evidence="2 3">H25R-14</strain>
    </source>
</reference>
<dbReference type="Proteomes" id="UP000831775">
    <property type="component" value="Chromosome"/>
</dbReference>
<protein>
    <submittedName>
        <fullName evidence="2">Zinc chelation protein SecC</fullName>
    </submittedName>
</protein>
<dbReference type="Gene3D" id="3.10.450.50">
    <property type="match status" value="1"/>
</dbReference>
<proteinExistence type="predicted"/>
<dbReference type="SUPFAM" id="SSF54427">
    <property type="entry name" value="NTF2-like"/>
    <property type="match status" value="1"/>
</dbReference>
<dbReference type="Pfam" id="PF17775">
    <property type="entry name" value="YchJ_M-like"/>
    <property type="match status" value="1"/>
</dbReference>
<dbReference type="InterPro" id="IPR048469">
    <property type="entry name" value="YchJ-like_M"/>
</dbReference>
<dbReference type="RefSeq" id="WP_244686393.1">
    <property type="nucleotide sequence ID" value="NZ_CP095043.1"/>
</dbReference>
<dbReference type="InterPro" id="IPR032710">
    <property type="entry name" value="NTF2-like_dom_sf"/>
</dbReference>
<name>A0ABY4FWC5_9MICO</name>
<evidence type="ECO:0000259" key="1">
    <source>
        <dbReference type="Pfam" id="PF17775"/>
    </source>
</evidence>